<gene>
    <name evidence="1" type="ORF">ACFHYO_14970</name>
</gene>
<sequence>RRARTAAAASALGTAIQTGAPREAALAQLQEAGVTPPPALTVEVPTLEALAAEFPPAARAALRAELRSDAASGRGSAIGNFLRAQTGARSVTPHEGSDADAVLSRAGAAVDRGDIAAALKELEALPAPARPAMEPWIARARAAAEAAAAIGALTAPPAAEAAAAAPTAPTQAAPVA</sequence>
<accession>A0ABV6T7Z8</accession>
<comment type="caution">
    <text evidence="1">The sequence shown here is derived from an EMBL/GenBank/DDBJ whole genome shotgun (WGS) entry which is preliminary data.</text>
</comment>
<organism evidence="1 2">
    <name type="scientific">Paracoccus panacisoli</name>
    <dbReference type="NCBI Taxonomy" id="1510163"/>
    <lineage>
        <taxon>Bacteria</taxon>
        <taxon>Pseudomonadati</taxon>
        <taxon>Pseudomonadota</taxon>
        <taxon>Alphaproteobacteria</taxon>
        <taxon>Rhodobacterales</taxon>
        <taxon>Paracoccaceae</taxon>
        <taxon>Paracoccus</taxon>
    </lineage>
</organism>
<evidence type="ECO:0000313" key="1">
    <source>
        <dbReference type="EMBL" id="MFC0813401.1"/>
    </source>
</evidence>
<feature type="non-terminal residue" evidence="1">
    <location>
        <position position="176"/>
    </location>
</feature>
<keyword evidence="2" id="KW-1185">Reference proteome</keyword>
<evidence type="ECO:0000313" key="2">
    <source>
        <dbReference type="Proteomes" id="UP001589920"/>
    </source>
</evidence>
<reference evidence="1 2" key="1">
    <citation type="submission" date="2024-09" db="EMBL/GenBank/DDBJ databases">
        <authorList>
            <person name="Sun Q."/>
            <person name="Mori K."/>
        </authorList>
    </citation>
    <scope>NUCLEOTIDE SEQUENCE [LARGE SCALE GENOMIC DNA]</scope>
    <source>
        <strain evidence="1 2">KCTC 42086</strain>
    </source>
</reference>
<dbReference type="EMBL" id="JBHMQU010000086">
    <property type="protein sequence ID" value="MFC0813401.1"/>
    <property type="molecule type" value="Genomic_DNA"/>
</dbReference>
<proteinExistence type="predicted"/>
<feature type="non-terminal residue" evidence="1">
    <location>
        <position position="1"/>
    </location>
</feature>
<name>A0ABV6T7Z8_9RHOB</name>
<protein>
    <submittedName>
        <fullName evidence="1">Uncharacterized protein</fullName>
    </submittedName>
</protein>
<dbReference type="Proteomes" id="UP001589920">
    <property type="component" value="Unassembled WGS sequence"/>
</dbReference>